<proteinExistence type="predicted"/>
<protein>
    <submittedName>
        <fullName evidence="1">Beta-glucosidase BoGH3B</fullName>
    </submittedName>
</protein>
<evidence type="ECO:0000313" key="2">
    <source>
        <dbReference type="Proteomes" id="UP001219518"/>
    </source>
</evidence>
<comment type="caution">
    <text evidence="1">The sequence shown here is derived from an EMBL/GenBank/DDBJ whole genome shotgun (WGS) entry which is preliminary data.</text>
</comment>
<reference evidence="1" key="2">
    <citation type="journal article" date="2023" name="BMC Genomics">
        <title>Pest status, molecular evolution, and epigenetic factors derived from the genome assembly of Frankliniella fusca, a thysanopteran phytovirus vector.</title>
        <authorList>
            <person name="Catto M.A."/>
            <person name="Labadie P.E."/>
            <person name="Jacobson A.L."/>
            <person name="Kennedy G.G."/>
            <person name="Srinivasan R."/>
            <person name="Hunt B.G."/>
        </authorList>
    </citation>
    <scope>NUCLEOTIDE SEQUENCE</scope>
    <source>
        <strain evidence="1">PL_HMW_Pooled</strain>
    </source>
</reference>
<accession>A0AAE1HXF1</accession>
<name>A0AAE1HXF1_9NEOP</name>
<reference evidence="1" key="1">
    <citation type="submission" date="2021-07" db="EMBL/GenBank/DDBJ databases">
        <authorList>
            <person name="Catto M.A."/>
            <person name="Jacobson A."/>
            <person name="Kennedy G."/>
            <person name="Labadie P."/>
            <person name="Hunt B.G."/>
            <person name="Srinivasan R."/>
        </authorList>
    </citation>
    <scope>NUCLEOTIDE SEQUENCE</scope>
    <source>
        <strain evidence="1">PL_HMW_Pooled</strain>
        <tissue evidence="1">Head</tissue>
    </source>
</reference>
<sequence>MLRLLEPEYYQSENRGTKLFRLIVHAERVIQRIRQYELLSGTIPWTLAPYVEDVLLIVAGLTNLGPPVINIDKFM</sequence>
<gene>
    <name evidence="1" type="ORF">KUF71_017624</name>
</gene>
<dbReference type="Proteomes" id="UP001219518">
    <property type="component" value="Unassembled WGS sequence"/>
</dbReference>
<dbReference type="AlphaFoldDB" id="A0AAE1HXF1"/>
<organism evidence="1 2">
    <name type="scientific">Frankliniella fusca</name>
    <dbReference type="NCBI Taxonomy" id="407009"/>
    <lineage>
        <taxon>Eukaryota</taxon>
        <taxon>Metazoa</taxon>
        <taxon>Ecdysozoa</taxon>
        <taxon>Arthropoda</taxon>
        <taxon>Hexapoda</taxon>
        <taxon>Insecta</taxon>
        <taxon>Pterygota</taxon>
        <taxon>Neoptera</taxon>
        <taxon>Paraneoptera</taxon>
        <taxon>Thysanoptera</taxon>
        <taxon>Terebrantia</taxon>
        <taxon>Thripoidea</taxon>
        <taxon>Thripidae</taxon>
        <taxon>Frankliniella</taxon>
    </lineage>
</organism>
<keyword evidence="2" id="KW-1185">Reference proteome</keyword>
<evidence type="ECO:0000313" key="1">
    <source>
        <dbReference type="EMBL" id="KAK3929158.1"/>
    </source>
</evidence>
<dbReference type="EMBL" id="JAHWGI010001382">
    <property type="protein sequence ID" value="KAK3929158.1"/>
    <property type="molecule type" value="Genomic_DNA"/>
</dbReference>